<dbReference type="OrthoDB" id="9975554at2759"/>
<dbReference type="Pfam" id="PF10320">
    <property type="entry name" value="7TM_GPCR_Srsx"/>
    <property type="match status" value="1"/>
</dbReference>
<dbReference type="InterPro" id="IPR017452">
    <property type="entry name" value="GPCR_Rhodpsn_7TM"/>
</dbReference>
<feature type="transmembrane region" description="Helical" evidence="5">
    <location>
        <begin position="43"/>
        <end position="60"/>
    </location>
</feature>
<feature type="transmembrane region" description="Helical" evidence="5">
    <location>
        <begin position="250"/>
        <end position="272"/>
    </location>
</feature>
<protein>
    <recommendedName>
        <fullName evidence="6">G-protein coupled receptors family 1 profile domain-containing protein</fullName>
    </recommendedName>
</protein>
<feature type="domain" description="G-protein coupled receptors family 1 profile" evidence="6">
    <location>
        <begin position="22"/>
        <end position="270"/>
    </location>
</feature>
<reference evidence="7 8" key="1">
    <citation type="journal article" date="2015" name="Genome Biol.">
        <title>Comparative genomics of Steinernema reveals deeply conserved gene regulatory networks.</title>
        <authorList>
            <person name="Dillman A.R."/>
            <person name="Macchietto M."/>
            <person name="Porter C.F."/>
            <person name="Rogers A."/>
            <person name="Williams B."/>
            <person name="Antoshechkin I."/>
            <person name="Lee M.M."/>
            <person name="Goodwin Z."/>
            <person name="Lu X."/>
            <person name="Lewis E.E."/>
            <person name="Goodrich-Blair H."/>
            <person name="Stock S.P."/>
            <person name="Adams B.J."/>
            <person name="Sternberg P.W."/>
            <person name="Mortazavi A."/>
        </authorList>
    </citation>
    <scope>NUCLEOTIDE SEQUENCE [LARGE SCALE GENOMIC DNA]</scope>
    <source>
        <strain evidence="7 8">ALL</strain>
    </source>
</reference>
<dbReference type="STRING" id="34508.A0A4U5MCA2"/>
<reference evidence="7 8" key="2">
    <citation type="journal article" date="2019" name="G3 (Bethesda)">
        <title>Hybrid Assembly of the Genome of the Entomopathogenic Nematode Steinernema carpocapsae Identifies the X-Chromosome.</title>
        <authorList>
            <person name="Serra L."/>
            <person name="Macchietto M."/>
            <person name="Macias-Munoz A."/>
            <person name="McGill C.J."/>
            <person name="Rodriguez I.M."/>
            <person name="Rodriguez B."/>
            <person name="Murad R."/>
            <person name="Mortazavi A."/>
        </authorList>
    </citation>
    <scope>NUCLEOTIDE SEQUENCE [LARGE SCALE GENOMIC DNA]</scope>
    <source>
        <strain evidence="7 8">ALL</strain>
    </source>
</reference>
<keyword evidence="2 5" id="KW-0812">Transmembrane</keyword>
<feature type="transmembrane region" description="Helical" evidence="5">
    <location>
        <begin position="162"/>
        <end position="186"/>
    </location>
</feature>
<evidence type="ECO:0000256" key="3">
    <source>
        <dbReference type="ARBA" id="ARBA00022989"/>
    </source>
</evidence>
<dbReference type="Gene3D" id="1.20.1070.10">
    <property type="entry name" value="Rhodopsin 7-helix transmembrane proteins"/>
    <property type="match status" value="1"/>
</dbReference>
<dbReference type="AlphaFoldDB" id="A0A4U5MCA2"/>
<dbReference type="GO" id="GO:0004930">
    <property type="term" value="F:G protein-coupled receptor activity"/>
    <property type="evidence" value="ECO:0007669"/>
    <property type="project" value="InterPro"/>
</dbReference>
<evidence type="ECO:0000256" key="5">
    <source>
        <dbReference type="SAM" id="Phobius"/>
    </source>
</evidence>
<organism evidence="7 8">
    <name type="scientific">Steinernema carpocapsae</name>
    <name type="common">Entomopathogenic nematode</name>
    <dbReference type="NCBI Taxonomy" id="34508"/>
    <lineage>
        <taxon>Eukaryota</taxon>
        <taxon>Metazoa</taxon>
        <taxon>Ecdysozoa</taxon>
        <taxon>Nematoda</taxon>
        <taxon>Chromadorea</taxon>
        <taxon>Rhabditida</taxon>
        <taxon>Tylenchina</taxon>
        <taxon>Panagrolaimomorpha</taxon>
        <taxon>Strongyloidoidea</taxon>
        <taxon>Steinernematidae</taxon>
        <taxon>Steinernema</taxon>
    </lineage>
</organism>
<gene>
    <name evidence="7" type="ORF">L596_023005</name>
</gene>
<name>A0A4U5MCA2_STECR</name>
<dbReference type="InterPro" id="IPR019424">
    <property type="entry name" value="7TM_GPCR_Srsx"/>
</dbReference>
<feature type="transmembrane region" description="Helical" evidence="5">
    <location>
        <begin position="119"/>
        <end position="142"/>
    </location>
</feature>
<dbReference type="InterPro" id="IPR047130">
    <property type="entry name" value="7TM_GPCR_Srsx_nematod"/>
</dbReference>
<keyword evidence="3 5" id="KW-1133">Transmembrane helix</keyword>
<feature type="transmembrane region" description="Helical" evidence="5">
    <location>
        <begin position="80"/>
        <end position="107"/>
    </location>
</feature>
<dbReference type="PRINTS" id="PR00237">
    <property type="entry name" value="GPCRRHODOPSN"/>
</dbReference>
<dbReference type="PANTHER" id="PTHR23360">
    <property type="entry name" value="G-PROTEIN COUPLED RECEPTORS FAMILY 1 PROFILE DOMAIN-CONTAINING PROTEIN-RELATED"/>
    <property type="match status" value="1"/>
</dbReference>
<evidence type="ECO:0000256" key="2">
    <source>
        <dbReference type="ARBA" id="ARBA00022692"/>
    </source>
</evidence>
<keyword evidence="4 5" id="KW-0472">Membrane</keyword>
<dbReference type="GO" id="GO:0016020">
    <property type="term" value="C:membrane"/>
    <property type="evidence" value="ECO:0007669"/>
    <property type="project" value="UniProtKB-SubCell"/>
</dbReference>
<proteinExistence type="predicted"/>
<dbReference type="EMBL" id="AZBU02000008">
    <property type="protein sequence ID" value="TKR66759.1"/>
    <property type="molecule type" value="Genomic_DNA"/>
</dbReference>
<dbReference type="InterPro" id="IPR000276">
    <property type="entry name" value="GPCR_Rhodpsn"/>
</dbReference>
<keyword evidence="8" id="KW-1185">Reference proteome</keyword>
<evidence type="ECO:0000259" key="6">
    <source>
        <dbReference type="PROSITE" id="PS50262"/>
    </source>
</evidence>
<dbReference type="PANTHER" id="PTHR23360:SF37">
    <property type="entry name" value="G-PROTEIN COUPLED RECEPTORS FAMILY 1 PROFILE DOMAIN-CONTAINING PROTEIN"/>
    <property type="match status" value="1"/>
</dbReference>
<evidence type="ECO:0000313" key="7">
    <source>
        <dbReference type="EMBL" id="TKR66759.1"/>
    </source>
</evidence>
<feature type="transmembrane region" description="Helical" evidence="5">
    <location>
        <begin position="215"/>
        <end position="238"/>
    </location>
</feature>
<comment type="caution">
    <text evidence="7">The sequence shown here is derived from an EMBL/GenBank/DDBJ whole genome shotgun (WGS) entry which is preliminary data.</text>
</comment>
<comment type="subcellular location">
    <subcellularLocation>
        <location evidence="1">Membrane</location>
    </subcellularLocation>
</comment>
<feature type="transmembrane region" description="Helical" evidence="5">
    <location>
        <begin position="6"/>
        <end position="31"/>
    </location>
</feature>
<dbReference type="PROSITE" id="PS50262">
    <property type="entry name" value="G_PROTEIN_RECEP_F1_2"/>
    <property type="match status" value="1"/>
</dbReference>
<evidence type="ECO:0000313" key="8">
    <source>
        <dbReference type="Proteomes" id="UP000298663"/>
    </source>
</evidence>
<dbReference type="SMART" id="SM01381">
    <property type="entry name" value="7TM_GPCR_Srsx"/>
    <property type="match status" value="1"/>
</dbReference>
<accession>A0A4U5MCA2</accession>
<sequence>MPYGTLSAAISIVVIAVFGLFGNANIILAILRKRDLRTKSGCLMCLIAMYDTISIVFEIWTAKRLFGEEILVKRYCFHTVVPYFVILVTQTYTLMALAIDRLIAIFYPMRYRRISTSCYVAFAFFPGALIGISFSVLAEIYMDHETVAFCNPPMSLPTVIESVYRSYTVAMNLAIIVLYGISLYALQRQKRLLNTIRDVRHSRHIQHQQQIMRTIGVIMMVFVSAFFLIQLVNFIIIYADIDEKLPAIEFIRGMSIVPIMVTFSQSFYVYWWRSLEYRSVFKEQLKLVFPFLPFEKSSNIVPTNSRTVFRISN</sequence>
<evidence type="ECO:0000256" key="1">
    <source>
        <dbReference type="ARBA" id="ARBA00004370"/>
    </source>
</evidence>
<dbReference type="CDD" id="cd00637">
    <property type="entry name" value="7tm_classA_rhodopsin-like"/>
    <property type="match status" value="1"/>
</dbReference>
<dbReference type="SUPFAM" id="SSF81321">
    <property type="entry name" value="Family A G protein-coupled receptor-like"/>
    <property type="match status" value="1"/>
</dbReference>
<dbReference type="Proteomes" id="UP000298663">
    <property type="component" value="Unassembled WGS sequence"/>
</dbReference>
<evidence type="ECO:0000256" key="4">
    <source>
        <dbReference type="ARBA" id="ARBA00023136"/>
    </source>
</evidence>